<proteinExistence type="predicted"/>
<organism evidence="1 2">
    <name type="scientific">Duganella lactea</name>
    <dbReference type="NCBI Taxonomy" id="2692173"/>
    <lineage>
        <taxon>Bacteria</taxon>
        <taxon>Pseudomonadati</taxon>
        <taxon>Pseudomonadota</taxon>
        <taxon>Betaproteobacteria</taxon>
        <taxon>Burkholderiales</taxon>
        <taxon>Oxalobacteraceae</taxon>
        <taxon>Telluria group</taxon>
        <taxon>Duganella</taxon>
    </lineage>
</organism>
<dbReference type="Proteomes" id="UP000474565">
    <property type="component" value="Unassembled WGS sequence"/>
</dbReference>
<dbReference type="RefSeq" id="WP_161018411.1">
    <property type="nucleotide sequence ID" value="NZ_WWCP01000002.1"/>
</dbReference>
<dbReference type="AlphaFoldDB" id="A0A6L8MFF7"/>
<accession>A0A6L8MFF7</accession>
<comment type="caution">
    <text evidence="1">The sequence shown here is derived from an EMBL/GenBank/DDBJ whole genome shotgun (WGS) entry which is preliminary data.</text>
</comment>
<name>A0A6L8MFF7_9BURK</name>
<sequence>MNIRKHLDAFMAKLGYARAPGKSELVVASLKIEVDDSQVKPALKLLEQMRVASEAAEVAASRAGLAATIATKAFMQAEMLKPLAENGAHLTRPAEELTAARFEAAAPNLVAAAEQRFAANPFASTFEVLPGEDAIHIKLFPRAGSVQYLVNVTGPRSASIKFEAALPKFVQVERLVECEPGS</sequence>
<protein>
    <submittedName>
        <fullName evidence="1">Uncharacterized protein</fullName>
    </submittedName>
</protein>
<dbReference type="EMBL" id="WWCP01000002">
    <property type="protein sequence ID" value="MYM81119.1"/>
    <property type="molecule type" value="Genomic_DNA"/>
</dbReference>
<reference evidence="1 2" key="1">
    <citation type="submission" date="2019-12" db="EMBL/GenBank/DDBJ databases">
        <title>Novel species isolated from a subtropical stream in China.</title>
        <authorList>
            <person name="Lu H."/>
        </authorList>
    </citation>
    <scope>NUCLEOTIDE SEQUENCE [LARGE SCALE GENOMIC DNA]</scope>
    <source>
        <strain evidence="1 2">FT50W</strain>
    </source>
</reference>
<gene>
    <name evidence="1" type="ORF">GTP44_03990</name>
</gene>
<evidence type="ECO:0000313" key="2">
    <source>
        <dbReference type="Proteomes" id="UP000474565"/>
    </source>
</evidence>
<evidence type="ECO:0000313" key="1">
    <source>
        <dbReference type="EMBL" id="MYM81119.1"/>
    </source>
</evidence>